<evidence type="ECO:0000313" key="3">
    <source>
        <dbReference type="EMBL" id="CAA6814062.1"/>
    </source>
</evidence>
<dbReference type="PROSITE" id="PS52050">
    <property type="entry name" value="WYL"/>
    <property type="match status" value="1"/>
</dbReference>
<proteinExistence type="predicted"/>
<dbReference type="EMBL" id="CACVAY010000064">
    <property type="protein sequence ID" value="CAA6814062.1"/>
    <property type="molecule type" value="Genomic_DNA"/>
</dbReference>
<dbReference type="AlphaFoldDB" id="A0A6S6TFF8"/>
<dbReference type="PANTHER" id="PTHR34580">
    <property type="match status" value="1"/>
</dbReference>
<dbReference type="Pfam" id="PF26109">
    <property type="entry name" value="WHD_BrxR"/>
    <property type="match status" value="1"/>
</dbReference>
<dbReference type="PANTHER" id="PTHR34580:SF3">
    <property type="entry name" value="PROTEIN PAFB"/>
    <property type="match status" value="1"/>
</dbReference>
<dbReference type="InterPro" id="IPR059019">
    <property type="entry name" value="WHD_CapW"/>
</dbReference>
<protein>
    <submittedName>
        <fullName evidence="3">Uncharacterized protein</fullName>
    </submittedName>
</protein>
<feature type="domain" description="WYL" evidence="1">
    <location>
        <begin position="118"/>
        <end position="184"/>
    </location>
</feature>
<sequence length="282" mass="33429">MKNDRSRLFAYLETRLYWGEGVTANMLGNAFGLARQNAQKVISEYTRQFPDNIQYDASKKMQVMGNSFHAHYIRVEPERYLDYLRGVDAVARYWAETEWNEVMFEDIDRQIRPSQNTEIVKTVLSAIQNEQVISIFYQSKFSAQLREISPHHLVYAGRRYHVRAYCHLLNMYLDFVLPRILQVEASTTPWVSYHEDTQWNQWTDMRFEINPDLPEHVICTLQLDNSLGTGTTRTINTRQAMIAYIRREMERIDWKEKKRLWLEVPDNLHSTSTFDEVKNTGD</sequence>
<dbReference type="InterPro" id="IPR026881">
    <property type="entry name" value="WYL_dom"/>
</dbReference>
<evidence type="ECO:0000259" key="2">
    <source>
        <dbReference type="Pfam" id="PF26109"/>
    </source>
</evidence>
<accession>A0A6S6TFF8</accession>
<organism evidence="3">
    <name type="scientific">uncultured Thiotrichaceae bacterium</name>
    <dbReference type="NCBI Taxonomy" id="298394"/>
    <lineage>
        <taxon>Bacteria</taxon>
        <taxon>Pseudomonadati</taxon>
        <taxon>Pseudomonadota</taxon>
        <taxon>Gammaproteobacteria</taxon>
        <taxon>Thiotrichales</taxon>
        <taxon>Thiotrichaceae</taxon>
        <taxon>environmental samples</taxon>
    </lineage>
</organism>
<gene>
    <name evidence="3" type="ORF">HELGO_WM39197</name>
</gene>
<dbReference type="InterPro" id="IPR051534">
    <property type="entry name" value="CBASS_pafABC_assoc_protein"/>
</dbReference>
<evidence type="ECO:0000259" key="1">
    <source>
        <dbReference type="Pfam" id="PF13280"/>
    </source>
</evidence>
<name>A0A6S6TFF8_9GAMM</name>
<feature type="domain" description="DNA-binding transcriptional repressor CapW winged helix-turn-helix" evidence="2">
    <location>
        <begin position="7"/>
        <end position="85"/>
    </location>
</feature>
<dbReference type="Pfam" id="PF13280">
    <property type="entry name" value="WYL"/>
    <property type="match status" value="1"/>
</dbReference>
<reference evidence="3" key="1">
    <citation type="submission" date="2020-01" db="EMBL/GenBank/DDBJ databases">
        <authorList>
            <person name="Meier V. D."/>
            <person name="Meier V D."/>
        </authorList>
    </citation>
    <scope>NUCLEOTIDE SEQUENCE</scope>
    <source>
        <strain evidence="3">HLG_WM_MAG_07</strain>
    </source>
</reference>